<dbReference type="PROSITE" id="PS51203">
    <property type="entry name" value="CS"/>
    <property type="match status" value="1"/>
</dbReference>
<evidence type="ECO:0000256" key="1">
    <source>
        <dbReference type="SAM" id="Phobius"/>
    </source>
</evidence>
<reference evidence="3 4" key="1">
    <citation type="journal article" date="2024" name="Science">
        <title>Giant polyketide synthase enzymes in the biosynthesis of giant marine polyether toxins.</title>
        <authorList>
            <person name="Fallon T.R."/>
            <person name="Shende V.V."/>
            <person name="Wierzbicki I.H."/>
            <person name="Pendleton A.L."/>
            <person name="Watervoot N.F."/>
            <person name="Auber R.P."/>
            <person name="Gonzalez D.J."/>
            <person name="Wisecaver J.H."/>
            <person name="Moore B.S."/>
        </authorList>
    </citation>
    <scope>NUCLEOTIDE SEQUENCE [LARGE SCALE GENOMIC DNA]</scope>
    <source>
        <strain evidence="3 4">12B1</strain>
    </source>
</reference>
<keyword evidence="1" id="KW-1133">Transmembrane helix</keyword>
<dbReference type="CDD" id="cd06463">
    <property type="entry name" value="p23_like"/>
    <property type="match status" value="1"/>
</dbReference>
<feature type="transmembrane region" description="Helical" evidence="1">
    <location>
        <begin position="210"/>
        <end position="231"/>
    </location>
</feature>
<evidence type="ECO:0000313" key="3">
    <source>
        <dbReference type="EMBL" id="KAL1507393.1"/>
    </source>
</evidence>
<keyword evidence="1" id="KW-0472">Membrane</keyword>
<dbReference type="Gene3D" id="2.60.40.790">
    <property type="match status" value="1"/>
</dbReference>
<dbReference type="Proteomes" id="UP001515480">
    <property type="component" value="Unassembled WGS sequence"/>
</dbReference>
<gene>
    <name evidence="3" type="ORF">AB1Y20_008235</name>
</gene>
<organism evidence="3 4">
    <name type="scientific">Prymnesium parvum</name>
    <name type="common">Toxic golden alga</name>
    <dbReference type="NCBI Taxonomy" id="97485"/>
    <lineage>
        <taxon>Eukaryota</taxon>
        <taxon>Haptista</taxon>
        <taxon>Haptophyta</taxon>
        <taxon>Prymnesiophyceae</taxon>
        <taxon>Prymnesiales</taxon>
        <taxon>Prymnesiaceae</taxon>
        <taxon>Prymnesium</taxon>
    </lineage>
</organism>
<dbReference type="EMBL" id="JBGBPQ010000018">
    <property type="protein sequence ID" value="KAL1507393.1"/>
    <property type="molecule type" value="Genomic_DNA"/>
</dbReference>
<keyword evidence="1" id="KW-0812">Transmembrane</keyword>
<evidence type="ECO:0000313" key="4">
    <source>
        <dbReference type="Proteomes" id="UP001515480"/>
    </source>
</evidence>
<feature type="domain" description="CS" evidence="2">
    <location>
        <begin position="12"/>
        <end position="109"/>
    </location>
</feature>
<feature type="transmembrane region" description="Helical" evidence="1">
    <location>
        <begin position="186"/>
        <end position="204"/>
    </location>
</feature>
<dbReference type="SUPFAM" id="SSF49764">
    <property type="entry name" value="HSP20-like chaperones"/>
    <property type="match status" value="1"/>
</dbReference>
<accession>A0AB34IWG5</accession>
<dbReference type="Pfam" id="PF04969">
    <property type="entry name" value="CS"/>
    <property type="match status" value="1"/>
</dbReference>
<keyword evidence="4" id="KW-1185">Reference proteome</keyword>
<dbReference type="InterPro" id="IPR007052">
    <property type="entry name" value="CS_dom"/>
</dbReference>
<comment type="caution">
    <text evidence="3">The sequence shown here is derived from an EMBL/GenBank/DDBJ whole genome shotgun (WGS) entry which is preliminary data.</text>
</comment>
<dbReference type="AlphaFoldDB" id="A0AB34IWG5"/>
<name>A0AB34IWG5_PRYPA</name>
<sequence>MAAVASNAKEEEWTPIYKWGQQRSKVVVTVSVPCLDEGKVKTTIRPHSLTFLAERTVALAGGEESLRRYTLHLDLAAEVDEDDSKVYLRHDHVRIELVKKKTATWDTLQLPHIPKNANERPDFDLLSEDGAAEKRTCRERPAGSSRERSERELYHDFCAWVGGMRKRKAKQLRFVLRDMDLRRQNAGLTGGVLYMLLASIVMLLCTLVRFLYGTWAVKVTLVLGLLAAFGWQWGKQALLYLCSELPKPLQDSIASTFRSPRFEDD</sequence>
<evidence type="ECO:0000259" key="2">
    <source>
        <dbReference type="PROSITE" id="PS51203"/>
    </source>
</evidence>
<proteinExistence type="predicted"/>
<dbReference type="InterPro" id="IPR008978">
    <property type="entry name" value="HSP20-like_chaperone"/>
</dbReference>
<protein>
    <recommendedName>
        <fullName evidence="2">CS domain-containing protein</fullName>
    </recommendedName>
</protein>